<dbReference type="Gene3D" id="3.40.50.410">
    <property type="entry name" value="von Willebrand factor, type A domain"/>
    <property type="match status" value="1"/>
</dbReference>
<dbReference type="InterPro" id="IPR036465">
    <property type="entry name" value="vWFA_dom_sf"/>
</dbReference>
<protein>
    <submittedName>
        <fullName evidence="3">Collagen alpha-6(VI) chain</fullName>
    </submittedName>
</protein>
<feature type="domain" description="VWFA" evidence="2">
    <location>
        <begin position="60"/>
        <end position="231"/>
    </location>
</feature>
<proteinExistence type="predicted"/>
<dbReference type="SMART" id="SM00327">
    <property type="entry name" value="VWA"/>
    <property type="match status" value="1"/>
</dbReference>
<keyword evidence="3" id="KW-0176">Collagen</keyword>
<dbReference type="PANTHER" id="PTHR24020">
    <property type="entry name" value="COLLAGEN ALPHA"/>
    <property type="match status" value="1"/>
</dbReference>
<evidence type="ECO:0000313" key="3">
    <source>
        <dbReference type="EMBL" id="PXF44027.1"/>
    </source>
</evidence>
<evidence type="ECO:0000256" key="1">
    <source>
        <dbReference type="SAM" id="SignalP"/>
    </source>
</evidence>
<accession>A0A2V3IPP3</accession>
<evidence type="ECO:0000259" key="2">
    <source>
        <dbReference type="PROSITE" id="PS50234"/>
    </source>
</evidence>
<organism evidence="3 4">
    <name type="scientific">Gracilariopsis chorda</name>
    <dbReference type="NCBI Taxonomy" id="448386"/>
    <lineage>
        <taxon>Eukaryota</taxon>
        <taxon>Rhodophyta</taxon>
        <taxon>Florideophyceae</taxon>
        <taxon>Rhodymeniophycidae</taxon>
        <taxon>Gracilariales</taxon>
        <taxon>Gracilariaceae</taxon>
        <taxon>Gracilariopsis</taxon>
    </lineage>
</organism>
<evidence type="ECO:0000313" key="4">
    <source>
        <dbReference type="Proteomes" id="UP000247409"/>
    </source>
</evidence>
<dbReference type="PROSITE" id="PS50234">
    <property type="entry name" value="VWFA"/>
    <property type="match status" value="1"/>
</dbReference>
<dbReference type="AlphaFoldDB" id="A0A2V3IPP3"/>
<keyword evidence="1" id="KW-0732">Signal</keyword>
<dbReference type="SUPFAM" id="SSF53300">
    <property type="entry name" value="vWA-like"/>
    <property type="match status" value="1"/>
</dbReference>
<dbReference type="OrthoDB" id="5977106at2759"/>
<dbReference type="EMBL" id="NBIV01000103">
    <property type="protein sequence ID" value="PXF44027.1"/>
    <property type="molecule type" value="Genomic_DNA"/>
</dbReference>
<gene>
    <name evidence="3" type="ORF">BWQ96_06200</name>
</gene>
<comment type="caution">
    <text evidence="3">The sequence shown here is derived from an EMBL/GenBank/DDBJ whole genome shotgun (WGS) entry which is preliminary data.</text>
</comment>
<keyword evidence="4" id="KW-1185">Reference proteome</keyword>
<dbReference type="STRING" id="448386.A0A2V3IPP3"/>
<dbReference type="Pfam" id="PF00092">
    <property type="entry name" value="VWA"/>
    <property type="match status" value="1"/>
</dbReference>
<feature type="chain" id="PRO_5015960598" evidence="1">
    <location>
        <begin position="19"/>
        <end position="243"/>
    </location>
</feature>
<dbReference type="InterPro" id="IPR002035">
    <property type="entry name" value="VWF_A"/>
</dbReference>
<name>A0A2V3IPP3_9FLOR</name>
<feature type="signal peptide" evidence="1">
    <location>
        <begin position="1"/>
        <end position="18"/>
    </location>
</feature>
<dbReference type="Proteomes" id="UP000247409">
    <property type="component" value="Unassembled WGS sequence"/>
</dbReference>
<reference evidence="3 4" key="1">
    <citation type="journal article" date="2018" name="Mol. Biol. Evol.">
        <title>Analysis of the draft genome of the red seaweed Gracilariopsis chorda provides insights into genome size evolution in Rhodophyta.</title>
        <authorList>
            <person name="Lee J."/>
            <person name="Yang E.C."/>
            <person name="Graf L."/>
            <person name="Yang J.H."/>
            <person name="Qiu H."/>
            <person name="Zel Zion U."/>
            <person name="Chan C.X."/>
            <person name="Stephens T.G."/>
            <person name="Weber A.P.M."/>
            <person name="Boo G.H."/>
            <person name="Boo S.M."/>
            <person name="Kim K.M."/>
            <person name="Shin Y."/>
            <person name="Jung M."/>
            <person name="Lee S.J."/>
            <person name="Yim H.S."/>
            <person name="Lee J.H."/>
            <person name="Bhattacharya D."/>
            <person name="Yoon H.S."/>
        </authorList>
    </citation>
    <scope>NUCLEOTIDE SEQUENCE [LARGE SCALE GENOMIC DNA]</scope>
    <source>
        <strain evidence="3 4">SKKU-2015</strain>
        <tissue evidence="3">Whole body</tissue>
    </source>
</reference>
<dbReference type="InterPro" id="IPR050525">
    <property type="entry name" value="ECM_Assembly_Org"/>
</dbReference>
<sequence>MALRMIFFFIAFVRLTSAFSYQTALRSVLDPNSLLTKSEENMKFVKAAMDVVRKKKCNLNICFAVDGSGYMHGKDFKMQLDFINLVAGIVSLDPTSRYAAVQYGRRSSVISRLTRDTKSFLLNVKGTVQQCSSRTFVARGISRCARQLRRAKRGAKKIVVLGDGRSRFQTYGPPRDPVSVSQAFLSDPSHGICAVGVNFRDTSMLEQITGDASKVFMVSDWESVLDALDALVVQVCGAESAAL</sequence>